<reference evidence="5" key="1">
    <citation type="journal article" date="2020" name="bioRxiv">
        <title>Comparative genomics of Chlamydomonas.</title>
        <authorList>
            <person name="Craig R.J."/>
            <person name="Hasan A.R."/>
            <person name="Ness R.W."/>
            <person name="Keightley P.D."/>
        </authorList>
    </citation>
    <scope>NUCLEOTIDE SEQUENCE</scope>
    <source>
        <strain evidence="5">SAG 7.73</strain>
    </source>
</reference>
<dbReference type="InterPro" id="IPR028364">
    <property type="entry name" value="Ribosomal_uL1/biogenesis"/>
</dbReference>
<keyword evidence="6" id="KW-1185">Reference proteome</keyword>
<protein>
    <recommendedName>
        <fullName evidence="4">CL1</fullName>
    </recommendedName>
</protein>
<dbReference type="PANTHER" id="PTHR36427:SF3">
    <property type="entry name" value="LARGE RIBOSOMAL SUBUNIT PROTEIN UL1M"/>
    <property type="match status" value="1"/>
</dbReference>
<dbReference type="PANTHER" id="PTHR36427">
    <property type="entry name" value="54S RIBOSOMAL PROTEIN L1, MITOCHONDRIAL"/>
    <property type="match status" value="1"/>
</dbReference>
<keyword evidence="2" id="KW-0689">Ribosomal protein</keyword>
<dbReference type="FunFam" id="3.40.50.790:FF:000001">
    <property type="entry name" value="50S ribosomal protein L1"/>
    <property type="match status" value="1"/>
</dbReference>
<evidence type="ECO:0000313" key="5">
    <source>
        <dbReference type="EMBL" id="KAG2439500.1"/>
    </source>
</evidence>
<dbReference type="SUPFAM" id="SSF56808">
    <property type="entry name" value="Ribosomal protein L1"/>
    <property type="match status" value="1"/>
</dbReference>
<dbReference type="Pfam" id="PF00687">
    <property type="entry name" value="Ribosomal_L1"/>
    <property type="match status" value="1"/>
</dbReference>
<evidence type="ECO:0000256" key="3">
    <source>
        <dbReference type="ARBA" id="ARBA00023274"/>
    </source>
</evidence>
<dbReference type="AlphaFoldDB" id="A0A835TIP3"/>
<proteinExistence type="inferred from homology"/>
<dbReference type="GO" id="GO:0005840">
    <property type="term" value="C:ribosome"/>
    <property type="evidence" value="ECO:0007669"/>
    <property type="project" value="UniProtKB-KW"/>
</dbReference>
<sequence>MAPQHPAVAASPATASAADVGSVSGAGATAAVVPWPWVDPGRPQVLPAAVRKGGRAPVPLNAALQQLLEPLTPGQRRSHSLEVFVRFALDPRRSDHLVRGSVVLPYGTGRRVRIVVFARGADADVAREEGVDIIGDEELIAAIVSSEGAAIAFDRLIATPDFMRPLARAGKVLGPKGLMPNPKMGTLTSDVARAIRETRRGRLDYRLGRDGAVRAALGRCGMPAEQLAANIGGLVASLLENKPKAVGGPPVAAEAADAGGAAAAAPGAAAGIPPPGSLDGYVRTFLLKTTHSEPVAVSFDSLLAAVGPYRELVGAAAAAADGGGSGAGAEQPKAQ</sequence>
<dbReference type="GO" id="GO:1990904">
    <property type="term" value="C:ribonucleoprotein complex"/>
    <property type="evidence" value="ECO:0007669"/>
    <property type="project" value="UniProtKB-KW"/>
</dbReference>
<accession>A0A835TIP3</accession>
<dbReference type="EMBL" id="JAEHOC010000008">
    <property type="protein sequence ID" value="KAG2439500.1"/>
    <property type="molecule type" value="Genomic_DNA"/>
</dbReference>
<evidence type="ECO:0000256" key="4">
    <source>
        <dbReference type="ARBA" id="ARBA00082680"/>
    </source>
</evidence>
<dbReference type="InterPro" id="IPR023674">
    <property type="entry name" value="Ribosomal_uL1-like"/>
</dbReference>
<dbReference type="Proteomes" id="UP000650467">
    <property type="component" value="Unassembled WGS sequence"/>
</dbReference>
<dbReference type="Gene3D" id="3.40.50.790">
    <property type="match status" value="1"/>
</dbReference>
<name>A0A835TIP3_CHLIN</name>
<comment type="similarity">
    <text evidence="1">Belongs to the universal ribosomal protein uL1 family.</text>
</comment>
<dbReference type="InterPro" id="IPR016095">
    <property type="entry name" value="Ribosomal_uL1_3-a/b-sand"/>
</dbReference>
<dbReference type="Gene3D" id="3.30.190.20">
    <property type="match status" value="1"/>
</dbReference>
<evidence type="ECO:0000313" key="6">
    <source>
        <dbReference type="Proteomes" id="UP000650467"/>
    </source>
</evidence>
<evidence type="ECO:0000256" key="2">
    <source>
        <dbReference type="ARBA" id="ARBA00022980"/>
    </source>
</evidence>
<organism evidence="5 6">
    <name type="scientific">Chlamydomonas incerta</name>
    <dbReference type="NCBI Taxonomy" id="51695"/>
    <lineage>
        <taxon>Eukaryota</taxon>
        <taxon>Viridiplantae</taxon>
        <taxon>Chlorophyta</taxon>
        <taxon>core chlorophytes</taxon>
        <taxon>Chlorophyceae</taxon>
        <taxon>CS clade</taxon>
        <taxon>Chlamydomonadales</taxon>
        <taxon>Chlamydomonadaceae</taxon>
        <taxon>Chlamydomonas</taxon>
    </lineage>
</organism>
<evidence type="ECO:0000256" key="1">
    <source>
        <dbReference type="ARBA" id="ARBA00010531"/>
    </source>
</evidence>
<dbReference type="CDD" id="cd00403">
    <property type="entry name" value="Ribosomal_L1"/>
    <property type="match status" value="1"/>
</dbReference>
<dbReference type="OrthoDB" id="1747252at2759"/>
<keyword evidence="3" id="KW-0687">Ribonucleoprotein</keyword>
<gene>
    <name evidence="5" type="ORF">HXX76_004854</name>
</gene>
<comment type="caution">
    <text evidence="5">The sequence shown here is derived from an EMBL/GenBank/DDBJ whole genome shotgun (WGS) entry which is preliminary data.</text>
</comment>